<proteinExistence type="predicted"/>
<evidence type="ECO:0000313" key="3">
    <source>
        <dbReference type="Proteomes" id="UP000092154"/>
    </source>
</evidence>
<gene>
    <name evidence="2" type="ORF">K503DRAFT_777322</name>
</gene>
<organism evidence="2 3">
    <name type="scientific">Rhizopogon vinicolor AM-OR11-026</name>
    <dbReference type="NCBI Taxonomy" id="1314800"/>
    <lineage>
        <taxon>Eukaryota</taxon>
        <taxon>Fungi</taxon>
        <taxon>Dikarya</taxon>
        <taxon>Basidiomycota</taxon>
        <taxon>Agaricomycotina</taxon>
        <taxon>Agaricomycetes</taxon>
        <taxon>Agaricomycetidae</taxon>
        <taxon>Boletales</taxon>
        <taxon>Suillineae</taxon>
        <taxon>Rhizopogonaceae</taxon>
        <taxon>Rhizopogon</taxon>
    </lineage>
</organism>
<dbReference type="AlphaFoldDB" id="A0A1B7MGM5"/>
<protein>
    <submittedName>
        <fullName evidence="2">Uncharacterized protein</fullName>
    </submittedName>
</protein>
<feature type="signal peptide" evidence="1">
    <location>
        <begin position="1"/>
        <end position="25"/>
    </location>
</feature>
<keyword evidence="1" id="KW-0732">Signal</keyword>
<keyword evidence="3" id="KW-1185">Reference proteome</keyword>
<evidence type="ECO:0000256" key="1">
    <source>
        <dbReference type="SAM" id="SignalP"/>
    </source>
</evidence>
<sequence length="52" mass="5738">MCTTPVSSMTTLLITHLPLLFDVFAVHRNSLVDPICSSASFQAVLQQFLMVL</sequence>
<accession>A0A1B7MGM5</accession>
<evidence type="ECO:0000313" key="2">
    <source>
        <dbReference type="EMBL" id="OAX31747.1"/>
    </source>
</evidence>
<dbReference type="EMBL" id="KV449263">
    <property type="protein sequence ID" value="OAX31747.1"/>
    <property type="molecule type" value="Genomic_DNA"/>
</dbReference>
<dbReference type="Proteomes" id="UP000092154">
    <property type="component" value="Unassembled WGS sequence"/>
</dbReference>
<reference evidence="2 3" key="1">
    <citation type="submission" date="2016-06" db="EMBL/GenBank/DDBJ databases">
        <title>Comparative genomics of the ectomycorrhizal sister species Rhizopogon vinicolor and Rhizopogon vesiculosus (Basidiomycota: Boletales) reveals a divergence of the mating type B locus.</title>
        <authorList>
            <consortium name="DOE Joint Genome Institute"/>
            <person name="Mujic A.B."/>
            <person name="Kuo A."/>
            <person name="Tritt A."/>
            <person name="Lipzen A."/>
            <person name="Chen C."/>
            <person name="Johnson J."/>
            <person name="Sharma A."/>
            <person name="Barry K."/>
            <person name="Grigoriev I.V."/>
            <person name="Spatafora J.W."/>
        </authorList>
    </citation>
    <scope>NUCLEOTIDE SEQUENCE [LARGE SCALE GENOMIC DNA]</scope>
    <source>
        <strain evidence="2 3">AM-OR11-026</strain>
    </source>
</reference>
<feature type="chain" id="PRO_5008597305" evidence="1">
    <location>
        <begin position="26"/>
        <end position="52"/>
    </location>
</feature>
<dbReference type="InParanoid" id="A0A1B7MGM5"/>
<name>A0A1B7MGM5_9AGAM</name>